<feature type="compositionally biased region" description="Polar residues" evidence="1">
    <location>
        <begin position="53"/>
        <end position="63"/>
    </location>
</feature>
<feature type="region of interest" description="Disordered" evidence="1">
    <location>
        <begin position="53"/>
        <end position="105"/>
    </location>
</feature>
<proteinExistence type="predicted"/>
<dbReference type="AlphaFoldDB" id="A0A9Q0MBL6"/>
<organism evidence="2 3">
    <name type="scientific">Blomia tropicalis</name>
    <name type="common">Mite</name>
    <dbReference type="NCBI Taxonomy" id="40697"/>
    <lineage>
        <taxon>Eukaryota</taxon>
        <taxon>Metazoa</taxon>
        <taxon>Ecdysozoa</taxon>
        <taxon>Arthropoda</taxon>
        <taxon>Chelicerata</taxon>
        <taxon>Arachnida</taxon>
        <taxon>Acari</taxon>
        <taxon>Acariformes</taxon>
        <taxon>Sarcoptiformes</taxon>
        <taxon>Astigmata</taxon>
        <taxon>Glycyphagoidea</taxon>
        <taxon>Echimyopodidae</taxon>
        <taxon>Blomia</taxon>
    </lineage>
</organism>
<dbReference type="Proteomes" id="UP001142055">
    <property type="component" value="Chromosome 1"/>
</dbReference>
<sequence>MDDCDSLEKEEKTIRSIQRMENYSTEQSMSISSENIEEDNDYVYDYECTEPMEQSYSSALSGDNRSRNVSSSSSYMDDYEHEPRSMVNDDKSGTTSSYIYGWRSR</sequence>
<dbReference type="EMBL" id="JAPWDV010000001">
    <property type="protein sequence ID" value="KAJ6222674.1"/>
    <property type="molecule type" value="Genomic_DNA"/>
</dbReference>
<feature type="compositionally biased region" description="Polar residues" evidence="1">
    <location>
        <begin position="15"/>
        <end position="34"/>
    </location>
</feature>
<gene>
    <name evidence="2" type="ORF">RDWZM_001219</name>
</gene>
<name>A0A9Q0MBL6_BLOTA</name>
<keyword evidence="3" id="KW-1185">Reference proteome</keyword>
<feature type="compositionally biased region" description="Basic and acidic residues" evidence="1">
    <location>
        <begin position="1"/>
        <end position="14"/>
    </location>
</feature>
<evidence type="ECO:0000313" key="3">
    <source>
        <dbReference type="Proteomes" id="UP001142055"/>
    </source>
</evidence>
<evidence type="ECO:0000313" key="2">
    <source>
        <dbReference type="EMBL" id="KAJ6222674.1"/>
    </source>
</evidence>
<evidence type="ECO:0000256" key="1">
    <source>
        <dbReference type="SAM" id="MobiDB-lite"/>
    </source>
</evidence>
<feature type="compositionally biased region" description="Basic and acidic residues" evidence="1">
    <location>
        <begin position="81"/>
        <end position="92"/>
    </location>
</feature>
<feature type="region of interest" description="Disordered" evidence="1">
    <location>
        <begin position="1"/>
        <end position="38"/>
    </location>
</feature>
<accession>A0A9Q0MBL6</accession>
<comment type="caution">
    <text evidence="2">The sequence shown here is derived from an EMBL/GenBank/DDBJ whole genome shotgun (WGS) entry which is preliminary data.</text>
</comment>
<protein>
    <submittedName>
        <fullName evidence="2">Uncharacterized protein</fullName>
    </submittedName>
</protein>
<reference evidence="2" key="1">
    <citation type="submission" date="2022-12" db="EMBL/GenBank/DDBJ databases">
        <title>Genome assemblies of Blomia tropicalis.</title>
        <authorList>
            <person name="Cui Y."/>
        </authorList>
    </citation>
    <scope>NUCLEOTIDE SEQUENCE</scope>
    <source>
        <tissue evidence="2">Adult mites</tissue>
    </source>
</reference>